<reference evidence="1 2" key="1">
    <citation type="journal article" date="2015" name="Stand. Genomic Sci.">
        <title>Genomic Encyclopedia of Bacterial and Archaeal Type Strains, Phase III: the genomes of soil and plant-associated and newly described type strains.</title>
        <authorList>
            <person name="Whitman W.B."/>
            <person name="Woyke T."/>
            <person name="Klenk H.P."/>
            <person name="Zhou Y."/>
            <person name="Lilburn T.G."/>
            <person name="Beck B.J."/>
            <person name="De Vos P."/>
            <person name="Vandamme P."/>
            <person name="Eisen J.A."/>
            <person name="Garrity G."/>
            <person name="Hugenholtz P."/>
            <person name="Kyrpides N.C."/>
        </authorList>
    </citation>
    <scope>NUCLEOTIDE SEQUENCE [LARGE SCALE GENOMIC DNA]</scope>
    <source>
        <strain evidence="1 2">CGMCC 1.6855</strain>
    </source>
</reference>
<dbReference type="Pfam" id="PF13899">
    <property type="entry name" value="Thioredoxin_7"/>
    <property type="match status" value="1"/>
</dbReference>
<sequence length="155" mass="18811">MKHFQKIYVLVILFFYPLCHYGQERINWIDFAQLDSLLAVSPRETLLFIHTDWCSYCRKMEQEIFTKKEIVQLINKRYYAVKLDAESIDEIAFDRSIWKPLSKRKKTGQFHPLALQLLQRRKMIFPTLLRFDSEFRLKNIQQKYLKSKELAVFLE</sequence>
<accession>A0A562MS57</accession>
<dbReference type="AlphaFoldDB" id="A0A562MS57"/>
<protein>
    <submittedName>
        <fullName evidence="1">Thioredoxin-like protein</fullName>
    </submittedName>
</protein>
<dbReference type="SUPFAM" id="SSF52833">
    <property type="entry name" value="Thioredoxin-like"/>
    <property type="match status" value="1"/>
</dbReference>
<dbReference type="OrthoDB" id="9811036at2"/>
<comment type="caution">
    <text evidence="1">The sequence shown here is derived from an EMBL/GenBank/DDBJ whole genome shotgun (WGS) entry which is preliminary data.</text>
</comment>
<evidence type="ECO:0000313" key="1">
    <source>
        <dbReference type="EMBL" id="TWI22777.1"/>
    </source>
</evidence>
<dbReference type="Gene3D" id="3.40.30.10">
    <property type="entry name" value="Glutaredoxin"/>
    <property type="match status" value="1"/>
</dbReference>
<dbReference type="EMBL" id="VLKR01000005">
    <property type="protein sequence ID" value="TWI22777.1"/>
    <property type="molecule type" value="Genomic_DNA"/>
</dbReference>
<name>A0A562MS57_9SPHI</name>
<dbReference type="RefSeq" id="WP_145327557.1">
    <property type="nucleotide sequence ID" value="NZ_VLKR01000005.1"/>
</dbReference>
<dbReference type="Proteomes" id="UP000315908">
    <property type="component" value="Unassembled WGS sequence"/>
</dbReference>
<gene>
    <name evidence="1" type="ORF">IQ31_01459</name>
</gene>
<proteinExistence type="predicted"/>
<dbReference type="InterPro" id="IPR036249">
    <property type="entry name" value="Thioredoxin-like_sf"/>
</dbReference>
<evidence type="ECO:0000313" key="2">
    <source>
        <dbReference type="Proteomes" id="UP000315908"/>
    </source>
</evidence>
<organism evidence="1 2">
    <name type="scientific">Sphingobacterium siyangense</name>
    <dbReference type="NCBI Taxonomy" id="459529"/>
    <lineage>
        <taxon>Bacteria</taxon>
        <taxon>Pseudomonadati</taxon>
        <taxon>Bacteroidota</taxon>
        <taxon>Sphingobacteriia</taxon>
        <taxon>Sphingobacteriales</taxon>
        <taxon>Sphingobacteriaceae</taxon>
        <taxon>Sphingobacterium</taxon>
    </lineage>
</organism>